<gene>
    <name evidence="2" type="ORF">AOZ06_03815</name>
</gene>
<reference evidence="2 3" key="1">
    <citation type="submission" date="2015-07" db="EMBL/GenBank/DDBJ databases">
        <title>Genome sequencing of Kibdelosporangium phytohabitans.</title>
        <authorList>
            <person name="Qin S."/>
            <person name="Xing K."/>
        </authorList>
    </citation>
    <scope>NUCLEOTIDE SEQUENCE [LARGE SCALE GENOMIC DNA]</scope>
    <source>
        <strain evidence="2 3">KLBMP1111</strain>
    </source>
</reference>
<name>A0A0N9HW19_9PSEU</name>
<feature type="transmembrane region" description="Helical" evidence="1">
    <location>
        <begin position="179"/>
        <end position="199"/>
    </location>
</feature>
<feature type="transmembrane region" description="Helical" evidence="1">
    <location>
        <begin position="150"/>
        <end position="173"/>
    </location>
</feature>
<evidence type="ECO:0000313" key="3">
    <source>
        <dbReference type="Proteomes" id="UP000063699"/>
    </source>
</evidence>
<proteinExistence type="predicted"/>
<protein>
    <submittedName>
        <fullName evidence="2">Uncharacterized protein</fullName>
    </submittedName>
</protein>
<dbReference type="AlphaFoldDB" id="A0A0N9HW19"/>
<dbReference type="RefSeq" id="WP_054288140.1">
    <property type="nucleotide sequence ID" value="NZ_CP012752.1"/>
</dbReference>
<keyword evidence="1" id="KW-0472">Membrane</keyword>
<feature type="transmembrane region" description="Helical" evidence="1">
    <location>
        <begin position="91"/>
        <end position="112"/>
    </location>
</feature>
<sequence>MIDRIADLRARAQRATSVLPLVTTVFGAAILGEAALVLGLWCLGVDEPAAGPYVPSDFYWPLVVPFCLAVVIHRGRRQAAAVGATYRHTRVALVIAATVCLTAVAPLVALVLDQRVSIVLPGGDPGALLRCVLALGLLVLASLERRWGTAVVAVVASGLTAGLWLTTASLHVTGTKAELLPLFASVVAAHLIAPGLMLLSSSERRAVPA</sequence>
<feature type="transmembrane region" description="Helical" evidence="1">
    <location>
        <begin position="127"/>
        <end position="143"/>
    </location>
</feature>
<accession>A0A0N9HW19</accession>
<feature type="transmembrane region" description="Helical" evidence="1">
    <location>
        <begin position="53"/>
        <end position="71"/>
    </location>
</feature>
<keyword evidence="1" id="KW-0812">Transmembrane</keyword>
<dbReference type="OrthoDB" id="9835169at2"/>
<evidence type="ECO:0000256" key="1">
    <source>
        <dbReference type="SAM" id="Phobius"/>
    </source>
</evidence>
<organism evidence="2 3">
    <name type="scientific">Kibdelosporangium phytohabitans</name>
    <dbReference type="NCBI Taxonomy" id="860235"/>
    <lineage>
        <taxon>Bacteria</taxon>
        <taxon>Bacillati</taxon>
        <taxon>Actinomycetota</taxon>
        <taxon>Actinomycetes</taxon>
        <taxon>Pseudonocardiales</taxon>
        <taxon>Pseudonocardiaceae</taxon>
        <taxon>Kibdelosporangium</taxon>
    </lineage>
</organism>
<dbReference type="EMBL" id="CP012752">
    <property type="protein sequence ID" value="ALG06164.1"/>
    <property type="molecule type" value="Genomic_DNA"/>
</dbReference>
<dbReference type="STRING" id="860235.AOZ06_03815"/>
<keyword evidence="1" id="KW-1133">Transmembrane helix</keyword>
<dbReference type="KEGG" id="kphy:AOZ06_03815"/>
<keyword evidence="3" id="KW-1185">Reference proteome</keyword>
<evidence type="ECO:0000313" key="2">
    <source>
        <dbReference type="EMBL" id="ALG06164.1"/>
    </source>
</evidence>
<dbReference type="Proteomes" id="UP000063699">
    <property type="component" value="Chromosome"/>
</dbReference>
<feature type="transmembrane region" description="Helical" evidence="1">
    <location>
        <begin position="21"/>
        <end position="41"/>
    </location>
</feature>